<dbReference type="PANTHER" id="PTHR46572">
    <property type="entry name" value="RHO1 GDP-GTP EXCHANGE PROTEIN 1-RELATED"/>
    <property type="match status" value="1"/>
</dbReference>
<feature type="non-terminal residue" evidence="4">
    <location>
        <position position="290"/>
    </location>
</feature>
<evidence type="ECO:0000256" key="1">
    <source>
        <dbReference type="ARBA" id="ARBA00022553"/>
    </source>
</evidence>
<dbReference type="Gene3D" id="1.20.900.10">
    <property type="entry name" value="Dbl homology (DH) domain"/>
    <property type="match status" value="1"/>
</dbReference>
<proteinExistence type="predicted"/>
<dbReference type="Pfam" id="PF00621">
    <property type="entry name" value="RhoGEF"/>
    <property type="match status" value="1"/>
</dbReference>
<evidence type="ECO:0000313" key="5">
    <source>
        <dbReference type="Proteomes" id="UP000095009"/>
    </source>
</evidence>
<evidence type="ECO:0000256" key="2">
    <source>
        <dbReference type="SAM" id="MobiDB-lite"/>
    </source>
</evidence>
<name>A0A1E3PFC6_9ASCO</name>
<dbReference type="Gene3D" id="2.30.29.30">
    <property type="entry name" value="Pleckstrin-homology domain (PH domain)/Phosphotyrosine-binding domain (PTB)"/>
    <property type="match status" value="1"/>
</dbReference>
<dbReference type="InterPro" id="IPR035899">
    <property type="entry name" value="DBL_dom_sf"/>
</dbReference>
<dbReference type="Proteomes" id="UP000095009">
    <property type="component" value="Unassembled WGS sequence"/>
</dbReference>
<dbReference type="EMBL" id="KV454413">
    <property type="protein sequence ID" value="ODQ64105.1"/>
    <property type="molecule type" value="Genomic_DNA"/>
</dbReference>
<dbReference type="PROSITE" id="PS50010">
    <property type="entry name" value="DH_2"/>
    <property type="match status" value="1"/>
</dbReference>
<dbReference type="InterPro" id="IPR052233">
    <property type="entry name" value="Rho-type_GEFs"/>
</dbReference>
<dbReference type="SUPFAM" id="SSF48065">
    <property type="entry name" value="DBL homology domain (DH-domain)"/>
    <property type="match status" value="1"/>
</dbReference>
<dbReference type="Pfam" id="PF15405">
    <property type="entry name" value="PH_5"/>
    <property type="match status" value="1"/>
</dbReference>
<dbReference type="OrthoDB" id="660555at2759"/>
<dbReference type="InterPro" id="IPR000219">
    <property type="entry name" value="DH_dom"/>
</dbReference>
<dbReference type="InterPro" id="IPR041675">
    <property type="entry name" value="PH_5"/>
</dbReference>
<keyword evidence="1" id="KW-0597">Phosphoprotein</keyword>
<feature type="region of interest" description="Disordered" evidence="2">
    <location>
        <begin position="268"/>
        <end position="290"/>
    </location>
</feature>
<evidence type="ECO:0000313" key="4">
    <source>
        <dbReference type="EMBL" id="ODQ64105.1"/>
    </source>
</evidence>
<dbReference type="SUPFAM" id="SSF50729">
    <property type="entry name" value="PH domain-like"/>
    <property type="match status" value="1"/>
</dbReference>
<protein>
    <submittedName>
        <fullName evidence="4">Dbl homology domain-containing protein</fullName>
    </submittedName>
</protein>
<dbReference type="AlphaFoldDB" id="A0A1E3PFC6"/>
<dbReference type="PANTHER" id="PTHR46572:SF1">
    <property type="entry name" value="RHO1 GUANINE NUCLEOTIDE EXCHANGE FACTOR TUS1"/>
    <property type="match status" value="1"/>
</dbReference>
<dbReference type="STRING" id="857566.A0A1E3PFC6"/>
<dbReference type="GO" id="GO:0005085">
    <property type="term" value="F:guanyl-nucleotide exchange factor activity"/>
    <property type="evidence" value="ECO:0007669"/>
    <property type="project" value="InterPro"/>
</dbReference>
<gene>
    <name evidence="4" type="ORF">NADFUDRAFT_84112</name>
</gene>
<keyword evidence="5" id="KW-1185">Reference proteome</keyword>
<dbReference type="InterPro" id="IPR011993">
    <property type="entry name" value="PH-like_dom_sf"/>
</dbReference>
<reference evidence="4 5" key="1">
    <citation type="journal article" date="2016" name="Proc. Natl. Acad. Sci. U.S.A.">
        <title>Comparative genomics of biotechnologically important yeasts.</title>
        <authorList>
            <person name="Riley R."/>
            <person name="Haridas S."/>
            <person name="Wolfe K.H."/>
            <person name="Lopes M.R."/>
            <person name="Hittinger C.T."/>
            <person name="Goeker M."/>
            <person name="Salamov A.A."/>
            <person name="Wisecaver J.H."/>
            <person name="Long T.M."/>
            <person name="Calvey C.H."/>
            <person name="Aerts A.L."/>
            <person name="Barry K.W."/>
            <person name="Choi C."/>
            <person name="Clum A."/>
            <person name="Coughlan A.Y."/>
            <person name="Deshpande S."/>
            <person name="Douglass A.P."/>
            <person name="Hanson S.J."/>
            <person name="Klenk H.-P."/>
            <person name="LaButti K.M."/>
            <person name="Lapidus A."/>
            <person name="Lindquist E.A."/>
            <person name="Lipzen A.M."/>
            <person name="Meier-Kolthoff J.P."/>
            <person name="Ohm R.A."/>
            <person name="Otillar R.P."/>
            <person name="Pangilinan J.L."/>
            <person name="Peng Y."/>
            <person name="Rokas A."/>
            <person name="Rosa C.A."/>
            <person name="Scheuner C."/>
            <person name="Sibirny A.A."/>
            <person name="Slot J.C."/>
            <person name="Stielow J.B."/>
            <person name="Sun H."/>
            <person name="Kurtzman C.P."/>
            <person name="Blackwell M."/>
            <person name="Grigoriev I.V."/>
            <person name="Jeffries T.W."/>
        </authorList>
    </citation>
    <scope>NUCLEOTIDE SEQUENCE [LARGE SCALE GENOMIC DNA]</scope>
    <source>
        <strain evidence="4 5">DSM 6958</strain>
    </source>
</reference>
<sequence length="290" mass="33362">MDNQEEFWQNAFAFIPAIIDCNTKLLLNPLKYRQKEEGPFIKSIADIFLSWTKVAEAPFVQYAKRYLYIDTTLRQKRENNLNFRAWLDKVGKDSRVRMPYSFYFHRVLPRLARYSLLLQTIGKNTLNNEAEMGLLTRAIKECDGITSSCDSSIAQVEKNIELTDIKNKILWKSSYEKVNLGLKNPGRKVIKQGDVTRRGNHRVDWIETHLILLDNYLLISKIRNGSNGSKYYVTKRPIPLELLVLESCSDDPVTKSSSSKLGVGTFTSAVSSENKRHSRQFFNNPTSPTN</sequence>
<evidence type="ECO:0000259" key="3">
    <source>
        <dbReference type="PROSITE" id="PS50010"/>
    </source>
</evidence>
<organism evidence="4 5">
    <name type="scientific">Nadsonia fulvescens var. elongata DSM 6958</name>
    <dbReference type="NCBI Taxonomy" id="857566"/>
    <lineage>
        <taxon>Eukaryota</taxon>
        <taxon>Fungi</taxon>
        <taxon>Dikarya</taxon>
        <taxon>Ascomycota</taxon>
        <taxon>Saccharomycotina</taxon>
        <taxon>Dipodascomycetes</taxon>
        <taxon>Dipodascales</taxon>
        <taxon>Dipodascales incertae sedis</taxon>
        <taxon>Nadsonia</taxon>
    </lineage>
</organism>
<feature type="domain" description="DH" evidence="3">
    <location>
        <begin position="1"/>
        <end position="152"/>
    </location>
</feature>
<accession>A0A1E3PFC6</accession>
<feature type="compositionally biased region" description="Polar residues" evidence="2">
    <location>
        <begin position="280"/>
        <end position="290"/>
    </location>
</feature>